<evidence type="ECO:0000313" key="3">
    <source>
        <dbReference type="Proteomes" id="UP000244903"/>
    </source>
</evidence>
<evidence type="ECO:0000313" key="2">
    <source>
        <dbReference type="EMBL" id="AWH96045.1"/>
    </source>
</evidence>
<accession>A0AAD0JUE3</accession>
<gene>
    <name evidence="2" type="ORF">A6048_11700</name>
</gene>
<dbReference type="EMBL" id="CP015453">
    <property type="protein sequence ID" value="AWH96045.1"/>
    <property type="molecule type" value="Genomic_DNA"/>
</dbReference>
<dbReference type="Gene3D" id="3.40.960.10">
    <property type="entry name" value="VSR Endonuclease"/>
    <property type="match status" value="1"/>
</dbReference>
<keyword evidence="3" id="KW-1185">Reference proteome</keyword>
<dbReference type="InterPro" id="IPR011335">
    <property type="entry name" value="Restrct_endonuc-II-like"/>
</dbReference>
<dbReference type="InterPro" id="IPR007569">
    <property type="entry name" value="DUF559"/>
</dbReference>
<feature type="domain" description="DUF559" evidence="1">
    <location>
        <begin position="105"/>
        <end position="168"/>
    </location>
</feature>
<name>A0AAD0JUE3_9ACTN</name>
<organism evidence="2 3">
    <name type="scientific">Dietzia psychralcaliphila</name>
    <dbReference type="NCBI Taxonomy" id="139021"/>
    <lineage>
        <taxon>Bacteria</taxon>
        <taxon>Bacillati</taxon>
        <taxon>Actinomycetota</taxon>
        <taxon>Actinomycetes</taxon>
        <taxon>Mycobacteriales</taxon>
        <taxon>Dietziaceae</taxon>
        <taxon>Dietzia</taxon>
    </lineage>
</organism>
<protein>
    <recommendedName>
        <fullName evidence="1">DUF559 domain-containing protein</fullName>
    </recommendedName>
</protein>
<sequence length="175" mass="19627">MQMTAVSRTAIDVARWDDDDERAIAKVDALCNRTGTDVSEVSELALQLSGVRGLPRVRGLLSHCDRRADSPPETRLRLLLWRSDLPDPEAQVTIYSEHGVIVTTADFGYSREKVAIFYDGRVHSSRSTWERDSRINAELAELGWQVVRITAQMLRNPSAVVRQIRAALVRGRCAP</sequence>
<dbReference type="AlphaFoldDB" id="A0AAD0JUE3"/>
<evidence type="ECO:0000259" key="1">
    <source>
        <dbReference type="Pfam" id="PF04480"/>
    </source>
</evidence>
<dbReference type="KEGG" id="dpc:A6048_11700"/>
<dbReference type="Proteomes" id="UP000244903">
    <property type="component" value="Chromosome"/>
</dbReference>
<dbReference type="Pfam" id="PF04480">
    <property type="entry name" value="DUF559"/>
    <property type="match status" value="1"/>
</dbReference>
<proteinExistence type="predicted"/>
<reference evidence="2 3" key="1">
    <citation type="submission" date="2016-04" db="EMBL/GenBank/DDBJ databases">
        <title>Complete genome sequence of the haloalkaliphilic hydrocarbon-degrading bacterium Dietzia psychralcaliphila ILA-1T, isolated from a drain of a fish product-processing plant.</title>
        <authorList>
            <person name="Zhao J."/>
            <person name="Hu B."/>
            <person name="Geng S."/>
            <person name="Nie Y."/>
            <person name="Tang Y."/>
        </authorList>
    </citation>
    <scope>NUCLEOTIDE SEQUENCE [LARGE SCALE GENOMIC DNA]</scope>
    <source>
        <strain evidence="2 3">ILA-1</strain>
    </source>
</reference>
<dbReference type="SUPFAM" id="SSF52980">
    <property type="entry name" value="Restriction endonuclease-like"/>
    <property type="match status" value="1"/>
</dbReference>